<dbReference type="InParanoid" id="A0A152A350"/>
<evidence type="ECO:0000256" key="4">
    <source>
        <dbReference type="SAM" id="MobiDB-lite"/>
    </source>
</evidence>
<reference evidence="5 6" key="1">
    <citation type="submission" date="2015-12" db="EMBL/GenBank/DDBJ databases">
        <title>Dictyostelia acquired genes for synthesis and detection of signals that induce cell-type specialization by lateral gene transfer from prokaryotes.</title>
        <authorList>
            <person name="Gloeckner G."/>
            <person name="Schaap P."/>
        </authorList>
    </citation>
    <scope>NUCLEOTIDE SEQUENCE [LARGE SCALE GENOMIC DNA]</scope>
    <source>
        <strain evidence="5 6">TK</strain>
    </source>
</reference>
<dbReference type="GO" id="GO:0005737">
    <property type="term" value="C:cytoplasm"/>
    <property type="evidence" value="ECO:0007669"/>
    <property type="project" value="TreeGrafter"/>
</dbReference>
<accession>A0A152A350</accession>
<evidence type="ECO:0000256" key="2">
    <source>
        <dbReference type="ARBA" id="ARBA00022845"/>
    </source>
</evidence>
<proteinExistence type="inferred from homology"/>
<gene>
    <name evidence="5" type="ORF">DLAC_02474</name>
</gene>
<dbReference type="PANTHER" id="PTHR12669">
    <property type="entry name" value="EUKARYOTIC TRANSLATION INITIATION FACTOR 4E-BINDING PROTEIN"/>
    <property type="match status" value="1"/>
</dbReference>
<dbReference type="InterPro" id="IPR008606">
    <property type="entry name" value="EIF4EBP"/>
</dbReference>
<evidence type="ECO:0000256" key="3">
    <source>
        <dbReference type="ARBA" id="ARBA00023193"/>
    </source>
</evidence>
<feature type="compositionally biased region" description="Basic and acidic residues" evidence="4">
    <location>
        <begin position="100"/>
        <end position="111"/>
    </location>
</feature>
<dbReference type="OMA" id="PPEISNF"/>
<dbReference type="Pfam" id="PF05456">
    <property type="entry name" value="eIF_4EBP"/>
    <property type="match status" value="1"/>
</dbReference>
<dbReference type="FunCoup" id="A0A152A350">
    <property type="interactions" value="28"/>
</dbReference>
<protein>
    <recommendedName>
        <fullName evidence="7">4E-binding protein</fullName>
    </recommendedName>
</protein>
<keyword evidence="2" id="KW-0810">Translation regulation</keyword>
<comment type="caution">
    <text evidence="5">The sequence shown here is derived from an EMBL/GenBank/DDBJ whole genome shotgun (WGS) entry which is preliminary data.</text>
</comment>
<dbReference type="STRING" id="361077.A0A152A350"/>
<organism evidence="5 6">
    <name type="scientific">Tieghemostelium lacteum</name>
    <name type="common">Slime mold</name>
    <name type="synonym">Dictyostelium lacteum</name>
    <dbReference type="NCBI Taxonomy" id="361077"/>
    <lineage>
        <taxon>Eukaryota</taxon>
        <taxon>Amoebozoa</taxon>
        <taxon>Evosea</taxon>
        <taxon>Eumycetozoa</taxon>
        <taxon>Dictyostelia</taxon>
        <taxon>Dictyosteliales</taxon>
        <taxon>Raperosteliaceae</taxon>
        <taxon>Tieghemostelium</taxon>
    </lineage>
</organism>
<dbReference type="Proteomes" id="UP000076078">
    <property type="component" value="Unassembled WGS sequence"/>
</dbReference>
<evidence type="ECO:0008006" key="7">
    <source>
        <dbReference type="Google" id="ProtNLM"/>
    </source>
</evidence>
<evidence type="ECO:0000256" key="1">
    <source>
        <dbReference type="ARBA" id="ARBA00005480"/>
    </source>
</evidence>
<feature type="compositionally biased region" description="Low complexity" evidence="4">
    <location>
        <begin position="72"/>
        <end position="99"/>
    </location>
</feature>
<sequence>MSSTTKAIPVLKDNRLNDINFSTSLGGTLYGTTPGGTKKIYDRTQLLNYRNSPLSKTPPPEISNFNDLIKQKPSTSNNSTNTNSTTTTPPTNTTPVPKSSKPDHDEMFQME</sequence>
<keyword evidence="6" id="KW-1185">Reference proteome</keyword>
<evidence type="ECO:0000313" key="6">
    <source>
        <dbReference type="Proteomes" id="UP000076078"/>
    </source>
</evidence>
<name>A0A152A350_TIELA</name>
<evidence type="ECO:0000313" key="5">
    <source>
        <dbReference type="EMBL" id="KYR00471.1"/>
    </source>
</evidence>
<dbReference type="GO" id="GO:0045947">
    <property type="term" value="P:negative regulation of translational initiation"/>
    <property type="evidence" value="ECO:0007669"/>
    <property type="project" value="InterPro"/>
</dbReference>
<dbReference type="PANTHER" id="PTHR12669:SF12">
    <property type="entry name" value="EUKARYOTIC TRANSLATION INITIATION FACTOR 4E-BINDING PROTEIN"/>
    <property type="match status" value="1"/>
</dbReference>
<feature type="region of interest" description="Disordered" evidence="4">
    <location>
        <begin position="49"/>
        <end position="111"/>
    </location>
</feature>
<dbReference type="EMBL" id="LODT01000013">
    <property type="protein sequence ID" value="KYR00471.1"/>
    <property type="molecule type" value="Genomic_DNA"/>
</dbReference>
<keyword evidence="3" id="KW-0652">Protein synthesis inhibitor</keyword>
<dbReference type="OrthoDB" id="19729at2759"/>
<comment type="similarity">
    <text evidence="1">Belongs to the eIF4E-binding protein family.</text>
</comment>
<dbReference type="AlphaFoldDB" id="A0A152A350"/>
<dbReference type="GO" id="GO:0008190">
    <property type="term" value="F:eukaryotic initiation factor 4E binding"/>
    <property type="evidence" value="ECO:0007669"/>
    <property type="project" value="InterPro"/>
</dbReference>